<dbReference type="Gene3D" id="3.10.450.50">
    <property type="match status" value="1"/>
</dbReference>
<reference evidence="3 4" key="1">
    <citation type="submission" date="2019-05" db="EMBL/GenBank/DDBJ databases">
        <title>Draft genome sequence of Nonomuraea zeae DSM 100528.</title>
        <authorList>
            <person name="Saricaoglu S."/>
            <person name="Isik K."/>
        </authorList>
    </citation>
    <scope>NUCLEOTIDE SEQUENCE [LARGE SCALE GENOMIC DNA]</scope>
    <source>
        <strain evidence="3 4">DSM 100528</strain>
    </source>
</reference>
<dbReference type="RefSeq" id="WP_138694515.1">
    <property type="nucleotide sequence ID" value="NZ_JBHSAZ010000107.1"/>
</dbReference>
<evidence type="ECO:0000313" key="4">
    <source>
        <dbReference type="Proteomes" id="UP000306628"/>
    </source>
</evidence>
<proteinExistence type="predicted"/>
<comment type="caution">
    <text evidence="3">The sequence shown here is derived from an EMBL/GenBank/DDBJ whole genome shotgun (WGS) entry which is preliminary data.</text>
</comment>
<dbReference type="InterPro" id="IPR032710">
    <property type="entry name" value="NTF2-like_dom_sf"/>
</dbReference>
<protein>
    <recommendedName>
        <fullName evidence="2">SnoaL-like domain-containing protein</fullName>
    </recommendedName>
</protein>
<feature type="domain" description="SnoaL-like" evidence="2">
    <location>
        <begin position="31"/>
        <end position="143"/>
    </location>
</feature>
<evidence type="ECO:0000256" key="1">
    <source>
        <dbReference type="SAM" id="MobiDB-lite"/>
    </source>
</evidence>
<dbReference type="SUPFAM" id="SSF54427">
    <property type="entry name" value="NTF2-like"/>
    <property type="match status" value="1"/>
</dbReference>
<evidence type="ECO:0000259" key="2">
    <source>
        <dbReference type="Pfam" id="PF13474"/>
    </source>
</evidence>
<organism evidence="3 4">
    <name type="scientific">Nonomuraea zeae</name>
    <dbReference type="NCBI Taxonomy" id="1642303"/>
    <lineage>
        <taxon>Bacteria</taxon>
        <taxon>Bacillati</taxon>
        <taxon>Actinomycetota</taxon>
        <taxon>Actinomycetes</taxon>
        <taxon>Streptosporangiales</taxon>
        <taxon>Streptosporangiaceae</taxon>
        <taxon>Nonomuraea</taxon>
    </lineage>
</organism>
<accession>A0A5S4G5D0</accession>
<dbReference type="EMBL" id="VCKX01000152">
    <property type="protein sequence ID" value="TMR28052.1"/>
    <property type="molecule type" value="Genomic_DNA"/>
</dbReference>
<keyword evidence="4" id="KW-1185">Reference proteome</keyword>
<name>A0A5S4G5D0_9ACTN</name>
<gene>
    <name evidence="3" type="ORF">ETD85_37175</name>
</gene>
<dbReference type="InterPro" id="IPR037401">
    <property type="entry name" value="SnoaL-like"/>
</dbReference>
<dbReference type="AlphaFoldDB" id="A0A5S4G5D0"/>
<dbReference type="Proteomes" id="UP000306628">
    <property type="component" value="Unassembled WGS sequence"/>
</dbReference>
<evidence type="ECO:0000313" key="3">
    <source>
        <dbReference type="EMBL" id="TMR28052.1"/>
    </source>
</evidence>
<dbReference type="Pfam" id="PF13474">
    <property type="entry name" value="SnoaL_3"/>
    <property type="match status" value="1"/>
</dbReference>
<feature type="region of interest" description="Disordered" evidence="1">
    <location>
        <begin position="1"/>
        <end position="22"/>
    </location>
</feature>
<sequence>MTLSEEGPARGSAQPDQSRTAEVTTATQALEDILQEFTRCLRIRSTDEVLRLFADDVIWFGSAAHEHARGLAQLRRFLADDVFKRPYTVEWVWEPPLVAVSGQVAWFVAPTIAVLHHDDGNQTRLVYRMSGVIEHVANGRWVIKLFNGAEPARSADAE</sequence>